<dbReference type="Pfam" id="PF13416">
    <property type="entry name" value="SBP_bac_8"/>
    <property type="match status" value="1"/>
</dbReference>
<keyword evidence="1 2" id="KW-0732">Signal</keyword>
<dbReference type="Proteomes" id="UP000077381">
    <property type="component" value="Unassembled WGS sequence"/>
</dbReference>
<evidence type="ECO:0000313" key="3">
    <source>
        <dbReference type="EMBL" id="OAH11452.1"/>
    </source>
</evidence>
<dbReference type="PATRIC" id="fig|1716141.3.peg.5487"/>
<dbReference type="PROSITE" id="PS51318">
    <property type="entry name" value="TAT"/>
    <property type="match status" value="1"/>
</dbReference>
<proteinExistence type="predicted"/>
<dbReference type="SUPFAM" id="SSF53850">
    <property type="entry name" value="Periplasmic binding protein-like II"/>
    <property type="match status" value="1"/>
</dbReference>
<name>A0A177HKD5_9ACTN</name>
<organism evidence="3 4">
    <name type="scientific">Streptomyces jeddahensis</name>
    <dbReference type="NCBI Taxonomy" id="1716141"/>
    <lineage>
        <taxon>Bacteria</taxon>
        <taxon>Bacillati</taxon>
        <taxon>Actinomycetota</taxon>
        <taxon>Actinomycetes</taxon>
        <taxon>Kitasatosporales</taxon>
        <taxon>Streptomycetaceae</taxon>
        <taxon>Streptomyces</taxon>
    </lineage>
</organism>
<feature type="chain" id="PRO_5038501822" evidence="2">
    <location>
        <begin position="20"/>
        <end position="363"/>
    </location>
</feature>
<keyword evidence="4" id="KW-1185">Reference proteome</keyword>
<dbReference type="STRING" id="1716141.STSP_52200"/>
<evidence type="ECO:0000256" key="2">
    <source>
        <dbReference type="SAM" id="SignalP"/>
    </source>
</evidence>
<sequence>MAGSRIGRRTILRTAGALAAATAAAGCSTLTGGESSGSSGGGKKSLVVRNSGGSYHEALSKAIYEPFTKETGITISTVNYDTAQLIARITQGRPQFDVIDNSMLVYPKMVRADTLQPLDYDRLPHAKGAGIADHLLTEHAVGKNVWASLMAYRTDSLQRKPKNWADFWNTESFSGQRSLQSLDADNPELEFALLADGVALDDLYPIDVDRAFASLSRIRGDIKKFWNSGALPAVLLGRKEVVMSSLWTGRADALIRQGQPIAYEWNGARRHTNGWAIPKGTDKTDAAYQLIDFSLRPDVQAEFARIYPNGPVVPAALKALSDDVRAQLPTSPEHLKTGFDLDVEWWDKNQDSVAKRWQEWAHK</sequence>
<accession>A0A177HKD5</accession>
<dbReference type="PANTHER" id="PTHR30222">
    <property type="entry name" value="SPERMIDINE/PUTRESCINE-BINDING PERIPLASMIC PROTEIN"/>
    <property type="match status" value="1"/>
</dbReference>
<reference evidence="3 4" key="1">
    <citation type="submission" date="2015-12" db="EMBL/GenBank/DDBJ databases">
        <title>Genome sequence of Streptomyces sp. G25.</title>
        <authorList>
            <person name="Poehlein A."/>
            <person name="Roettig A."/>
            <person name="Hiessl S."/>
            <person name="Hauschild P."/>
            <person name="Schauer J."/>
            <person name="Madkour M.H."/>
            <person name="Al-Ansari A.M."/>
            <person name="Almakishah N.H."/>
            <person name="Steinbuechel A."/>
            <person name="Daniel R."/>
        </authorList>
    </citation>
    <scope>NUCLEOTIDE SEQUENCE [LARGE SCALE GENOMIC DNA]</scope>
    <source>
        <strain evidence="4">G25(2015)</strain>
    </source>
</reference>
<dbReference type="Gene3D" id="3.40.190.10">
    <property type="entry name" value="Periplasmic binding protein-like II"/>
    <property type="match status" value="2"/>
</dbReference>
<feature type="signal peptide" evidence="2">
    <location>
        <begin position="1"/>
        <end position="19"/>
    </location>
</feature>
<dbReference type="EMBL" id="LOHS01000109">
    <property type="protein sequence ID" value="OAH11452.1"/>
    <property type="molecule type" value="Genomic_DNA"/>
</dbReference>
<protein>
    <submittedName>
        <fullName evidence="3">Putrescine-binding periplasmic protein</fullName>
    </submittedName>
</protein>
<gene>
    <name evidence="3" type="primary">potF</name>
    <name evidence="3" type="ORF">STSP_52200</name>
</gene>
<dbReference type="InterPro" id="IPR006059">
    <property type="entry name" value="SBP"/>
</dbReference>
<dbReference type="CDD" id="cd13589">
    <property type="entry name" value="PBP2_polyamine_RpCGA009"/>
    <property type="match status" value="1"/>
</dbReference>
<dbReference type="RefSeq" id="WP_067282647.1">
    <property type="nucleotide sequence ID" value="NZ_LOHS01000109.1"/>
</dbReference>
<dbReference type="AlphaFoldDB" id="A0A177HKD5"/>
<dbReference type="OrthoDB" id="9815444at2"/>
<evidence type="ECO:0000256" key="1">
    <source>
        <dbReference type="ARBA" id="ARBA00022729"/>
    </source>
</evidence>
<comment type="caution">
    <text evidence="3">The sequence shown here is derived from an EMBL/GenBank/DDBJ whole genome shotgun (WGS) entry which is preliminary data.</text>
</comment>
<dbReference type="InterPro" id="IPR006311">
    <property type="entry name" value="TAT_signal"/>
</dbReference>
<evidence type="ECO:0000313" key="4">
    <source>
        <dbReference type="Proteomes" id="UP000077381"/>
    </source>
</evidence>
<dbReference type="PANTHER" id="PTHR30222:SF2">
    <property type="entry name" value="ABC TRANSPORTER SUBSTRATE-BINDING PROTEIN"/>
    <property type="match status" value="1"/>
</dbReference>
<dbReference type="PROSITE" id="PS51257">
    <property type="entry name" value="PROKAR_LIPOPROTEIN"/>
    <property type="match status" value="1"/>
</dbReference>